<keyword evidence="4" id="KW-1185">Reference proteome</keyword>
<keyword evidence="2" id="KW-0732">Signal</keyword>
<evidence type="ECO:0000313" key="3">
    <source>
        <dbReference type="EMBL" id="MXO72741.1"/>
    </source>
</evidence>
<dbReference type="InterPro" id="IPR019027">
    <property type="entry name" value="Pilus_biogenesis_CpaD-related"/>
</dbReference>
<feature type="region of interest" description="Disordered" evidence="1">
    <location>
        <begin position="200"/>
        <end position="219"/>
    </location>
</feature>
<protein>
    <submittedName>
        <fullName evidence="3">Pilus assembly protein CpaD</fullName>
    </submittedName>
</protein>
<sequence>MNPIHIRKAASLAALSLALGLGACTTPAGVTPNHGLESINQPVVSRSNMTLDLMATPGGLAVPEQARLAEWFEALDVGYGDRIAIDDPMASPSVRADVAAAAARHGLLLADGAPVTSGFVDPGRVRVVVTRSTAHVPGCPNWAGRQSGNLGNSTSPGFGCAINGNLAAMIADPEHLLEGAAGTGDTVVMSSTKAIETYREATPTGAGGLGQVSSQETGS</sequence>
<accession>A0A844Z185</accession>
<evidence type="ECO:0000256" key="1">
    <source>
        <dbReference type="SAM" id="MobiDB-lite"/>
    </source>
</evidence>
<dbReference type="OrthoDB" id="9802674at2"/>
<dbReference type="PROSITE" id="PS51257">
    <property type="entry name" value="PROKAR_LIPOPROTEIN"/>
    <property type="match status" value="1"/>
</dbReference>
<reference evidence="3 4" key="1">
    <citation type="submission" date="2019-12" db="EMBL/GenBank/DDBJ databases">
        <title>Genomic-based taxomic classification of the family Erythrobacteraceae.</title>
        <authorList>
            <person name="Xu L."/>
        </authorList>
    </citation>
    <scope>NUCLEOTIDE SEQUENCE [LARGE SCALE GENOMIC DNA]</scope>
    <source>
        <strain evidence="3 4">M0322</strain>
    </source>
</reference>
<dbReference type="Proteomes" id="UP000466966">
    <property type="component" value="Unassembled WGS sequence"/>
</dbReference>
<evidence type="ECO:0000256" key="2">
    <source>
        <dbReference type="SAM" id="SignalP"/>
    </source>
</evidence>
<feature type="signal peptide" evidence="2">
    <location>
        <begin position="1"/>
        <end position="28"/>
    </location>
</feature>
<evidence type="ECO:0000313" key="4">
    <source>
        <dbReference type="Proteomes" id="UP000466966"/>
    </source>
</evidence>
<dbReference type="AlphaFoldDB" id="A0A844Z185"/>
<gene>
    <name evidence="3" type="ORF">GRI99_13995</name>
</gene>
<comment type="caution">
    <text evidence="3">The sequence shown here is derived from an EMBL/GenBank/DDBJ whole genome shotgun (WGS) entry which is preliminary data.</text>
</comment>
<dbReference type="Pfam" id="PF09476">
    <property type="entry name" value="Pilus_CpaD"/>
    <property type="match status" value="1"/>
</dbReference>
<dbReference type="EMBL" id="WTYV01000006">
    <property type="protein sequence ID" value="MXO72741.1"/>
    <property type="molecule type" value="Genomic_DNA"/>
</dbReference>
<organism evidence="3 4">
    <name type="scientific">Alteraurantiacibacter buctensis</name>
    <dbReference type="NCBI Taxonomy" id="1503981"/>
    <lineage>
        <taxon>Bacteria</taxon>
        <taxon>Pseudomonadati</taxon>
        <taxon>Pseudomonadota</taxon>
        <taxon>Alphaproteobacteria</taxon>
        <taxon>Sphingomonadales</taxon>
        <taxon>Erythrobacteraceae</taxon>
        <taxon>Alteraurantiacibacter</taxon>
    </lineage>
</organism>
<dbReference type="RefSeq" id="WP_160772682.1">
    <property type="nucleotide sequence ID" value="NZ_WTYV01000006.1"/>
</dbReference>
<name>A0A844Z185_9SPHN</name>
<feature type="chain" id="PRO_5032946300" evidence="2">
    <location>
        <begin position="29"/>
        <end position="219"/>
    </location>
</feature>
<proteinExistence type="predicted"/>